<keyword evidence="2" id="KW-1185">Reference proteome</keyword>
<name>A0A2U8UUF6_9CAUD</name>
<proteinExistence type="predicted"/>
<protein>
    <submittedName>
        <fullName evidence="1">Uncharacterized protein</fullName>
    </submittedName>
</protein>
<dbReference type="KEGG" id="vg:54992498"/>
<reference evidence="2" key="1">
    <citation type="submission" date="2018-04" db="EMBL/GenBank/DDBJ databases">
        <authorList>
            <person name="Go L.Y."/>
            <person name="Mitchell J.A."/>
        </authorList>
    </citation>
    <scope>NUCLEOTIDE SEQUENCE [LARGE SCALE GENOMIC DNA]</scope>
</reference>
<accession>A0A2U8UUF6</accession>
<evidence type="ECO:0000313" key="1">
    <source>
        <dbReference type="EMBL" id="AWN07702.1"/>
    </source>
</evidence>
<dbReference type="RefSeq" id="YP_009801969.1">
    <property type="nucleotide sequence ID" value="NC_047977.1"/>
</dbReference>
<dbReference type="EMBL" id="MH183162">
    <property type="protein sequence ID" value="AWN07702.1"/>
    <property type="molecule type" value="Genomic_DNA"/>
</dbReference>
<organism evidence="1 2">
    <name type="scientific">Microbacterium phage Hendrix</name>
    <dbReference type="NCBI Taxonomy" id="2182341"/>
    <lineage>
        <taxon>Viruses</taxon>
        <taxon>Duplodnaviria</taxon>
        <taxon>Heunggongvirae</taxon>
        <taxon>Uroviricota</taxon>
        <taxon>Caudoviricetes</taxon>
        <taxon>Rogerhendrixvirus</taxon>
        <taxon>Rogerhendrixvirus hendrix</taxon>
    </lineage>
</organism>
<evidence type="ECO:0000313" key="2">
    <source>
        <dbReference type="Proteomes" id="UP000247284"/>
    </source>
</evidence>
<dbReference type="GeneID" id="54992498"/>
<sequence>MSRTDRRRRRWRRLWCKLTSHRWHVTQIWPPEFECLRCGTSGRVPGF</sequence>
<dbReference type="Proteomes" id="UP000247284">
    <property type="component" value="Segment"/>
</dbReference>
<gene>
    <name evidence="1" type="primary">31</name>
    <name evidence="1" type="ORF">PBI_HENDRIX_31</name>
</gene>